<evidence type="ECO:0000313" key="5">
    <source>
        <dbReference type="EMBL" id="KAF6492404.1"/>
    </source>
</evidence>
<dbReference type="InterPro" id="IPR009057">
    <property type="entry name" value="Homeodomain-like_sf"/>
</dbReference>
<evidence type="ECO:0000256" key="1">
    <source>
        <dbReference type="ARBA" id="ARBA00004123"/>
    </source>
</evidence>
<evidence type="ECO:0000256" key="3">
    <source>
        <dbReference type="SAM" id="MobiDB-lite"/>
    </source>
</evidence>
<feature type="region of interest" description="Disordered" evidence="3">
    <location>
        <begin position="1"/>
        <end position="131"/>
    </location>
</feature>
<dbReference type="GO" id="GO:0000977">
    <property type="term" value="F:RNA polymerase II transcription regulatory region sequence-specific DNA binding"/>
    <property type="evidence" value="ECO:0007669"/>
    <property type="project" value="TreeGrafter"/>
</dbReference>
<keyword evidence="2" id="KW-0371">Homeobox</keyword>
<feature type="compositionally biased region" description="Low complexity" evidence="3">
    <location>
        <begin position="102"/>
        <end position="122"/>
    </location>
</feature>
<protein>
    <recommendedName>
        <fullName evidence="4">Homeobox domain-containing protein</fullName>
    </recommendedName>
</protein>
<feature type="compositionally biased region" description="Basic and acidic residues" evidence="3">
    <location>
        <begin position="55"/>
        <end position="89"/>
    </location>
</feature>
<accession>A0A7J8J6C1</accession>
<evidence type="ECO:0000256" key="2">
    <source>
        <dbReference type="RuleBase" id="RU000682"/>
    </source>
</evidence>
<dbReference type="EMBL" id="JACASF010000002">
    <property type="protein sequence ID" value="KAF6492404.1"/>
    <property type="molecule type" value="Genomic_DNA"/>
</dbReference>
<dbReference type="PANTHER" id="PTHR24329:SF337">
    <property type="entry name" value="ARISTALESS RELATED HOMEOBOX"/>
    <property type="match status" value="1"/>
</dbReference>
<sequence>MEPPPLGDYYDPGLPGQDESVVEEEIRSESVLGAAPEAKEEGNEEEEDLGLMDGINRKGDVSRKGDQEGSIGHEVDIDHEAHGTHESHKNHAGAAGDQEPRQQLAEMAQVAAAAAPQQDNAQPSVQSSTFTPAQLRELESIYEHTQDPDWFARRIIVRRIGMTEARVQVSNPDKSRVARKSS</sequence>
<dbReference type="Pfam" id="PF00046">
    <property type="entry name" value="Homeodomain"/>
    <property type="match status" value="1"/>
</dbReference>
<dbReference type="CDD" id="cd00086">
    <property type="entry name" value="homeodomain"/>
    <property type="match status" value="1"/>
</dbReference>
<organism evidence="5 6">
    <name type="scientific">Molossus molossus</name>
    <name type="common">Pallas' mastiff bat</name>
    <name type="synonym">Vespertilio molossus</name>
    <dbReference type="NCBI Taxonomy" id="27622"/>
    <lineage>
        <taxon>Eukaryota</taxon>
        <taxon>Metazoa</taxon>
        <taxon>Chordata</taxon>
        <taxon>Craniata</taxon>
        <taxon>Vertebrata</taxon>
        <taxon>Euteleostomi</taxon>
        <taxon>Mammalia</taxon>
        <taxon>Eutheria</taxon>
        <taxon>Laurasiatheria</taxon>
        <taxon>Chiroptera</taxon>
        <taxon>Yangochiroptera</taxon>
        <taxon>Molossidae</taxon>
        <taxon>Molossus</taxon>
    </lineage>
</organism>
<dbReference type="InterPro" id="IPR001356">
    <property type="entry name" value="HD"/>
</dbReference>
<comment type="subcellular location">
    <subcellularLocation>
        <location evidence="1 2">Nucleus</location>
    </subcellularLocation>
</comment>
<comment type="caution">
    <text evidence="5">The sequence shown here is derived from an EMBL/GenBank/DDBJ whole genome shotgun (WGS) entry which is preliminary data.</text>
</comment>
<dbReference type="PANTHER" id="PTHR24329">
    <property type="entry name" value="HOMEOBOX PROTEIN ARISTALESS"/>
    <property type="match status" value="1"/>
</dbReference>
<dbReference type="GO" id="GO:0000981">
    <property type="term" value="F:DNA-binding transcription factor activity, RNA polymerase II-specific"/>
    <property type="evidence" value="ECO:0007669"/>
    <property type="project" value="TreeGrafter"/>
</dbReference>
<keyword evidence="2" id="KW-0238">DNA-binding</keyword>
<evidence type="ECO:0000313" key="6">
    <source>
        <dbReference type="Proteomes" id="UP000550707"/>
    </source>
</evidence>
<dbReference type="Proteomes" id="UP000550707">
    <property type="component" value="Unassembled WGS sequence"/>
</dbReference>
<proteinExistence type="predicted"/>
<dbReference type="Gene3D" id="1.10.10.60">
    <property type="entry name" value="Homeodomain-like"/>
    <property type="match status" value="1"/>
</dbReference>
<keyword evidence="2" id="KW-0539">Nucleus</keyword>
<dbReference type="InParanoid" id="A0A7J8J6C1"/>
<name>A0A7J8J6C1_MOLMO</name>
<dbReference type="SUPFAM" id="SSF46689">
    <property type="entry name" value="Homeodomain-like"/>
    <property type="match status" value="1"/>
</dbReference>
<dbReference type="InterPro" id="IPR050649">
    <property type="entry name" value="Paired_Homeobox_TFs"/>
</dbReference>
<keyword evidence="6" id="KW-1185">Reference proteome</keyword>
<evidence type="ECO:0000259" key="4">
    <source>
        <dbReference type="Pfam" id="PF00046"/>
    </source>
</evidence>
<reference evidence="5 6" key="1">
    <citation type="journal article" date="2020" name="Nature">
        <title>Six reference-quality genomes reveal evolution of bat adaptations.</title>
        <authorList>
            <person name="Jebb D."/>
            <person name="Huang Z."/>
            <person name="Pippel M."/>
            <person name="Hughes G.M."/>
            <person name="Lavrichenko K."/>
            <person name="Devanna P."/>
            <person name="Winkler S."/>
            <person name="Jermiin L.S."/>
            <person name="Skirmuntt E.C."/>
            <person name="Katzourakis A."/>
            <person name="Burkitt-Gray L."/>
            <person name="Ray D.A."/>
            <person name="Sullivan K.A.M."/>
            <person name="Roscito J.G."/>
            <person name="Kirilenko B.M."/>
            <person name="Davalos L.M."/>
            <person name="Corthals A.P."/>
            <person name="Power M.L."/>
            <person name="Jones G."/>
            <person name="Ransome R.D."/>
            <person name="Dechmann D.K.N."/>
            <person name="Locatelli A.G."/>
            <person name="Puechmaille S.J."/>
            <person name="Fedrigo O."/>
            <person name="Jarvis E.D."/>
            <person name="Hiller M."/>
            <person name="Vernes S.C."/>
            <person name="Myers E.W."/>
            <person name="Teeling E.C."/>
        </authorList>
    </citation>
    <scope>NUCLEOTIDE SEQUENCE [LARGE SCALE GENOMIC DNA]</scope>
    <source>
        <strain evidence="5">MMolMol1</strain>
        <tissue evidence="5">Muscle</tissue>
    </source>
</reference>
<dbReference type="GO" id="GO:0005634">
    <property type="term" value="C:nucleus"/>
    <property type="evidence" value="ECO:0007669"/>
    <property type="project" value="UniProtKB-SubCell"/>
</dbReference>
<dbReference type="AlphaFoldDB" id="A0A7J8J6C1"/>
<dbReference type="OrthoDB" id="9634605at2759"/>
<feature type="domain" description="Homeobox" evidence="4">
    <location>
        <begin position="129"/>
        <end position="169"/>
    </location>
</feature>
<gene>
    <name evidence="5" type="ORF">HJG59_009608</name>
</gene>